<evidence type="ECO:0000256" key="1">
    <source>
        <dbReference type="ARBA" id="ARBA00010634"/>
    </source>
</evidence>
<dbReference type="InterPro" id="IPR007428">
    <property type="entry name" value="MlaA"/>
</dbReference>
<name>A0A7W6JZ70_9SPHN</name>
<keyword evidence="5" id="KW-0449">Lipoprotein</keyword>
<protein>
    <submittedName>
        <fullName evidence="5">Phospholipid-binding lipoprotein MlaA</fullName>
    </submittedName>
</protein>
<evidence type="ECO:0000256" key="4">
    <source>
        <dbReference type="SAM" id="SignalP"/>
    </source>
</evidence>
<dbReference type="RefSeq" id="WP_184000503.1">
    <property type="nucleotide sequence ID" value="NZ_JACIEH010000005.1"/>
</dbReference>
<dbReference type="AlphaFoldDB" id="A0A7W6JZ70"/>
<dbReference type="PRINTS" id="PR01805">
    <property type="entry name" value="VACJLIPOPROT"/>
</dbReference>
<dbReference type="EMBL" id="JACIEH010000005">
    <property type="protein sequence ID" value="MBB4101147.1"/>
    <property type="molecule type" value="Genomic_DNA"/>
</dbReference>
<dbReference type="GO" id="GO:0120010">
    <property type="term" value="P:intermembrane phospholipid transfer"/>
    <property type="evidence" value="ECO:0007669"/>
    <property type="project" value="TreeGrafter"/>
</dbReference>
<comment type="caution">
    <text evidence="5">The sequence shown here is derived from an EMBL/GenBank/DDBJ whole genome shotgun (WGS) entry which is preliminary data.</text>
</comment>
<evidence type="ECO:0000313" key="6">
    <source>
        <dbReference type="Proteomes" id="UP000557392"/>
    </source>
</evidence>
<gene>
    <name evidence="5" type="ORF">GGR46_004737</name>
</gene>
<dbReference type="Proteomes" id="UP000557392">
    <property type="component" value="Unassembled WGS sequence"/>
</dbReference>
<sequence>MSVASAVGALALAGSSLGQAAQPPQDVPSPLADPQQEEATNEIIVSSSYRHAKGDPLERVNAISFALTQKVDDAITAPASRAYKHVVPKPVRSGFRNFLNNLREPVVFVNYVLQLKPGKAVETVGRFALNSTLGLGGVIDVAKRCPFNLPWRPNGFSDTLGVYCVGNGPFIFVPLIGPTTVRDLAGGVVDRLASPFALGGPFRSRPYLIGTNVYRVLDRRAEQEDELARVKASEDPYAARRDLFFEKRRKRLERLKGRDAAAPTDVTWKCRRQRL</sequence>
<proteinExistence type="inferred from homology"/>
<comment type="similarity">
    <text evidence="1">Belongs to the MlaA family.</text>
</comment>
<dbReference type="Pfam" id="PF04333">
    <property type="entry name" value="MlaA"/>
    <property type="match status" value="1"/>
</dbReference>
<keyword evidence="6" id="KW-1185">Reference proteome</keyword>
<evidence type="ECO:0000313" key="5">
    <source>
        <dbReference type="EMBL" id="MBB4101147.1"/>
    </source>
</evidence>
<feature type="region of interest" description="Disordered" evidence="3">
    <location>
        <begin position="18"/>
        <end position="38"/>
    </location>
</feature>
<dbReference type="GO" id="GO:0016020">
    <property type="term" value="C:membrane"/>
    <property type="evidence" value="ECO:0007669"/>
    <property type="project" value="InterPro"/>
</dbReference>
<feature type="signal peptide" evidence="4">
    <location>
        <begin position="1"/>
        <end position="20"/>
    </location>
</feature>
<accession>A0A7W6JZ70</accession>
<dbReference type="PANTHER" id="PTHR30035">
    <property type="entry name" value="LIPOPROTEIN VACJ-RELATED"/>
    <property type="match status" value="1"/>
</dbReference>
<keyword evidence="2 4" id="KW-0732">Signal</keyword>
<evidence type="ECO:0000256" key="2">
    <source>
        <dbReference type="ARBA" id="ARBA00022729"/>
    </source>
</evidence>
<dbReference type="PANTHER" id="PTHR30035:SF3">
    <property type="entry name" value="INTERMEMBRANE PHOSPHOLIPID TRANSPORT SYSTEM LIPOPROTEIN MLAA"/>
    <property type="match status" value="1"/>
</dbReference>
<evidence type="ECO:0000256" key="3">
    <source>
        <dbReference type="SAM" id="MobiDB-lite"/>
    </source>
</evidence>
<reference evidence="5 6" key="1">
    <citation type="submission" date="2020-08" db="EMBL/GenBank/DDBJ databases">
        <title>Genomic Encyclopedia of Type Strains, Phase IV (KMG-IV): sequencing the most valuable type-strain genomes for metagenomic binning, comparative biology and taxonomic classification.</title>
        <authorList>
            <person name="Goeker M."/>
        </authorList>
    </citation>
    <scope>NUCLEOTIDE SEQUENCE [LARGE SCALE GENOMIC DNA]</scope>
    <source>
        <strain evidence="5 6">DSM 101806</strain>
    </source>
</reference>
<feature type="chain" id="PRO_5031164809" evidence="4">
    <location>
        <begin position="21"/>
        <end position="275"/>
    </location>
</feature>
<organism evidence="5 6">
    <name type="scientific">Sphingomonas kyeonggiensis</name>
    <dbReference type="NCBI Taxonomy" id="1268553"/>
    <lineage>
        <taxon>Bacteria</taxon>
        <taxon>Pseudomonadati</taxon>
        <taxon>Pseudomonadota</taxon>
        <taxon>Alphaproteobacteria</taxon>
        <taxon>Sphingomonadales</taxon>
        <taxon>Sphingomonadaceae</taxon>
        <taxon>Sphingomonas</taxon>
    </lineage>
</organism>